<proteinExistence type="predicted"/>
<keyword evidence="1" id="KW-0812">Transmembrane</keyword>
<evidence type="ECO:0000313" key="2">
    <source>
        <dbReference type="EMBL" id="SMG58355.1"/>
    </source>
</evidence>
<keyword evidence="3" id="KW-1185">Reference proteome</keyword>
<reference evidence="2 3" key="1">
    <citation type="submission" date="2017-04" db="EMBL/GenBank/DDBJ databases">
        <authorList>
            <person name="Varghese N."/>
            <person name="Submissions S."/>
        </authorList>
    </citation>
    <scope>NUCLEOTIDE SEQUENCE [LARGE SCALE GENOMIC DNA]</scope>
    <source>
        <strain evidence="2 3">J3</strain>
    </source>
</reference>
<feature type="transmembrane region" description="Helical" evidence="1">
    <location>
        <begin position="6"/>
        <end position="23"/>
    </location>
</feature>
<evidence type="ECO:0000313" key="3">
    <source>
        <dbReference type="Proteomes" id="UP000193566"/>
    </source>
</evidence>
<protein>
    <submittedName>
        <fullName evidence="2">Uncharacterized protein</fullName>
    </submittedName>
</protein>
<keyword evidence="1" id="KW-0472">Membrane</keyword>
<dbReference type="Proteomes" id="UP000193566">
    <property type="component" value="Unassembled WGS sequence"/>
</dbReference>
<gene>
    <name evidence="2" type="ORF">SAMN02745947_05243</name>
</gene>
<name>A0ABY1MIG8_RHORH</name>
<evidence type="ECO:0000256" key="1">
    <source>
        <dbReference type="SAM" id="Phobius"/>
    </source>
</evidence>
<keyword evidence="1" id="KW-1133">Transmembrane helix</keyword>
<organism evidence="2 3">
    <name type="scientific">Rhodococcus rhodochrous J3</name>
    <dbReference type="NCBI Taxonomy" id="903528"/>
    <lineage>
        <taxon>Bacteria</taxon>
        <taxon>Bacillati</taxon>
        <taxon>Actinomycetota</taxon>
        <taxon>Actinomycetes</taxon>
        <taxon>Mycobacteriales</taxon>
        <taxon>Nocardiaceae</taxon>
        <taxon>Rhodococcus</taxon>
    </lineage>
</organism>
<accession>A0ABY1MIG8</accession>
<comment type="caution">
    <text evidence="2">The sequence shown here is derived from an EMBL/GenBank/DDBJ whole genome shotgun (WGS) entry which is preliminary data.</text>
</comment>
<dbReference type="EMBL" id="FXAV01000030">
    <property type="protein sequence ID" value="SMG58355.1"/>
    <property type="molecule type" value="Genomic_DNA"/>
</dbReference>
<sequence length="44" mass="4988">MLRGMLIYLVQYAVGFVAVWEVVKMTARSVRTALREETVGDGDR</sequence>